<evidence type="ECO:0000313" key="6">
    <source>
        <dbReference type="EMBL" id="TQD71393.1"/>
    </source>
</evidence>
<dbReference type="GO" id="GO:0005198">
    <property type="term" value="F:structural molecule activity"/>
    <property type="evidence" value="ECO:0007669"/>
    <property type="project" value="InterPro"/>
</dbReference>
<dbReference type="Proteomes" id="UP000315295">
    <property type="component" value="Unassembled WGS sequence"/>
</dbReference>
<comment type="subcellular location">
    <subcellularLocation>
        <location evidence="1">Nucleus envelope</location>
    </subcellularLocation>
</comment>
<dbReference type="GO" id="GO:0035859">
    <property type="term" value="C:Seh1-associated complex"/>
    <property type="evidence" value="ECO:0007669"/>
    <property type="project" value="TreeGrafter"/>
</dbReference>
<sequence length="151" mass="16853">MEGATGGLFDKRRGVLSAQLHQRHKKVHEVAGIVKIAWVPPEFGAAVACVGADGTLSLWEEVAEDAQPLQWKLCISFNSGSAQLLDTQFGVLPAGLKMVTTYSDAHVKFYKLLNPLGRRSLFINLTFQFQHWQITYTRAPIYTHDLVFINP</sequence>
<dbReference type="Gene3D" id="2.130.10.10">
    <property type="entry name" value="YVTN repeat-like/Quinoprotein amine dehydrogenase"/>
    <property type="match status" value="1"/>
</dbReference>
<evidence type="ECO:0000256" key="2">
    <source>
        <dbReference type="ARBA" id="ARBA00022448"/>
    </source>
</evidence>
<dbReference type="SUPFAM" id="SSF50978">
    <property type="entry name" value="WD40 repeat-like"/>
    <property type="match status" value="1"/>
</dbReference>
<protein>
    <submittedName>
        <fullName evidence="6">Uncharacterized protein</fullName>
    </submittedName>
</protein>
<dbReference type="GO" id="GO:0031080">
    <property type="term" value="C:nuclear pore outer ring"/>
    <property type="evidence" value="ECO:0007669"/>
    <property type="project" value="TreeGrafter"/>
</dbReference>
<accession>A0A540KB03</accession>
<dbReference type="EMBL" id="VIEB01001559">
    <property type="protein sequence ID" value="TQD71393.1"/>
    <property type="molecule type" value="Genomic_DNA"/>
</dbReference>
<evidence type="ECO:0000256" key="5">
    <source>
        <dbReference type="ARBA" id="ARBA00023242"/>
    </source>
</evidence>
<evidence type="ECO:0000256" key="4">
    <source>
        <dbReference type="ARBA" id="ARBA00022737"/>
    </source>
</evidence>
<keyword evidence="7" id="KW-1185">Reference proteome</keyword>
<organism evidence="6 7">
    <name type="scientific">Malus baccata</name>
    <name type="common">Siberian crab apple</name>
    <name type="synonym">Pyrus baccata</name>
    <dbReference type="NCBI Taxonomy" id="106549"/>
    <lineage>
        <taxon>Eukaryota</taxon>
        <taxon>Viridiplantae</taxon>
        <taxon>Streptophyta</taxon>
        <taxon>Embryophyta</taxon>
        <taxon>Tracheophyta</taxon>
        <taxon>Spermatophyta</taxon>
        <taxon>Magnoliopsida</taxon>
        <taxon>eudicotyledons</taxon>
        <taxon>Gunneridae</taxon>
        <taxon>Pentapetalae</taxon>
        <taxon>rosids</taxon>
        <taxon>fabids</taxon>
        <taxon>Rosales</taxon>
        <taxon>Rosaceae</taxon>
        <taxon>Amygdaloideae</taxon>
        <taxon>Maleae</taxon>
        <taxon>Malus</taxon>
    </lineage>
</organism>
<dbReference type="InterPro" id="IPR037363">
    <property type="entry name" value="Sec13/Seh1_fam"/>
</dbReference>
<dbReference type="PANTHER" id="PTHR11024">
    <property type="entry name" value="NUCLEAR PORE COMPLEX PROTEIN SEC13 / SEH1 FAMILY MEMBER"/>
    <property type="match status" value="1"/>
</dbReference>
<keyword evidence="2" id="KW-0813">Transport</keyword>
<keyword evidence="5" id="KW-0539">Nucleus</keyword>
<reference evidence="6 7" key="1">
    <citation type="journal article" date="2019" name="G3 (Bethesda)">
        <title>Sequencing of a Wild Apple (Malus baccata) Genome Unravels the Differences Between Cultivated and Wild Apple Species Regarding Disease Resistance and Cold Tolerance.</title>
        <authorList>
            <person name="Chen X."/>
        </authorList>
    </citation>
    <scope>NUCLEOTIDE SEQUENCE [LARGE SCALE GENOMIC DNA]</scope>
    <source>
        <strain evidence="7">cv. Shandingzi</strain>
        <tissue evidence="6">Leaves</tissue>
    </source>
</reference>
<dbReference type="GO" id="GO:0034198">
    <property type="term" value="P:cellular response to amino acid starvation"/>
    <property type="evidence" value="ECO:0007669"/>
    <property type="project" value="TreeGrafter"/>
</dbReference>
<gene>
    <name evidence="6" type="ORF">C1H46_043074</name>
</gene>
<dbReference type="InterPro" id="IPR015943">
    <property type="entry name" value="WD40/YVTN_repeat-like_dom_sf"/>
</dbReference>
<comment type="caution">
    <text evidence="6">The sequence shown here is derived from an EMBL/GenBank/DDBJ whole genome shotgun (WGS) entry which is preliminary data.</text>
</comment>
<keyword evidence="3" id="KW-0853">WD repeat</keyword>
<keyword evidence="4" id="KW-0677">Repeat</keyword>
<dbReference type="PANTHER" id="PTHR11024:SF3">
    <property type="entry name" value="NUCLEOPORIN SEH1"/>
    <property type="match status" value="1"/>
</dbReference>
<evidence type="ECO:0000256" key="1">
    <source>
        <dbReference type="ARBA" id="ARBA00004259"/>
    </source>
</evidence>
<proteinExistence type="predicted"/>
<evidence type="ECO:0000256" key="3">
    <source>
        <dbReference type="ARBA" id="ARBA00022574"/>
    </source>
</evidence>
<dbReference type="InterPro" id="IPR036322">
    <property type="entry name" value="WD40_repeat_dom_sf"/>
</dbReference>
<dbReference type="GO" id="GO:1904263">
    <property type="term" value="P:positive regulation of TORC1 signaling"/>
    <property type="evidence" value="ECO:0007669"/>
    <property type="project" value="TreeGrafter"/>
</dbReference>
<dbReference type="AlphaFoldDB" id="A0A540KB03"/>
<dbReference type="STRING" id="106549.A0A540KB03"/>
<evidence type="ECO:0000313" key="7">
    <source>
        <dbReference type="Proteomes" id="UP000315295"/>
    </source>
</evidence>
<name>A0A540KB03_MALBA</name>